<dbReference type="InterPro" id="IPR027417">
    <property type="entry name" value="P-loop_NTPase"/>
</dbReference>
<evidence type="ECO:0000256" key="2">
    <source>
        <dbReference type="ARBA" id="ARBA00022840"/>
    </source>
</evidence>
<proteinExistence type="predicted"/>
<comment type="caution">
    <text evidence="4">The sequence shown here is derived from an EMBL/GenBank/DDBJ whole genome shotgun (WGS) entry which is preliminary data.</text>
</comment>
<evidence type="ECO:0000313" key="4">
    <source>
        <dbReference type="EMBL" id="MPL86032.1"/>
    </source>
</evidence>
<dbReference type="InterPro" id="IPR003439">
    <property type="entry name" value="ABC_transporter-like_ATP-bd"/>
</dbReference>
<dbReference type="PROSITE" id="PS50893">
    <property type="entry name" value="ABC_TRANSPORTER_2"/>
    <property type="match status" value="1"/>
</dbReference>
<dbReference type="Pfam" id="PF00005">
    <property type="entry name" value="ABC_tran"/>
    <property type="match status" value="1"/>
</dbReference>
<dbReference type="GO" id="GO:0016887">
    <property type="term" value="F:ATP hydrolysis activity"/>
    <property type="evidence" value="ECO:0007669"/>
    <property type="project" value="InterPro"/>
</dbReference>
<sequence>MNKDDIVIETKNLTCRFGNITAVDNLSLQIPRGSIYGFIGSNGSGKSTTIRMLCGLLRPTEGQAVVLGYNTALEPENVKKHIGYMSQKFSLYHDLTSMENLSFYAGLYGLTGAAKIRRIEEIIDLMQLSEKRTSLAGDLSGGTKQRLALGCAILHNPEILILDEPTSAVDPTSRRMFWNLLPKLAQENTTILVTTHFMDEAEHCDIIGFLKNGCMIAEGSPKKLKDELPIKTIIMEYETPLAALQDLNTSGINYLDAYVFGQKLHVLLPKSESPGILKNYMPADLTMEDIFVYYDKQQSGKDKSK</sequence>
<feature type="domain" description="ABC transporter" evidence="3">
    <location>
        <begin position="8"/>
        <end position="237"/>
    </location>
</feature>
<keyword evidence="1" id="KW-0547">Nucleotide-binding</keyword>
<accession>A0A644V5E0</accession>
<dbReference type="AlphaFoldDB" id="A0A644V5E0"/>
<name>A0A644V5E0_9ZZZZ</name>
<dbReference type="Gene3D" id="3.40.50.300">
    <property type="entry name" value="P-loop containing nucleotide triphosphate hydrolases"/>
    <property type="match status" value="1"/>
</dbReference>
<keyword evidence="2 4" id="KW-0067">ATP-binding</keyword>
<dbReference type="InterPro" id="IPR003593">
    <property type="entry name" value="AAA+_ATPase"/>
</dbReference>
<gene>
    <name evidence="4" type="primary">ybhF_15</name>
    <name evidence="4" type="ORF">SDC9_32008</name>
</gene>
<protein>
    <submittedName>
        <fullName evidence="4">Putative multidrug ABC transporter ATP-binding protein YbhF</fullName>
    </submittedName>
</protein>
<evidence type="ECO:0000256" key="1">
    <source>
        <dbReference type="ARBA" id="ARBA00022741"/>
    </source>
</evidence>
<dbReference type="SUPFAM" id="SSF52540">
    <property type="entry name" value="P-loop containing nucleoside triphosphate hydrolases"/>
    <property type="match status" value="1"/>
</dbReference>
<organism evidence="4">
    <name type="scientific">bioreactor metagenome</name>
    <dbReference type="NCBI Taxonomy" id="1076179"/>
    <lineage>
        <taxon>unclassified sequences</taxon>
        <taxon>metagenomes</taxon>
        <taxon>ecological metagenomes</taxon>
    </lineage>
</organism>
<dbReference type="GO" id="GO:0005524">
    <property type="term" value="F:ATP binding"/>
    <property type="evidence" value="ECO:0007669"/>
    <property type="project" value="UniProtKB-KW"/>
</dbReference>
<dbReference type="PANTHER" id="PTHR43038">
    <property type="entry name" value="ATP-BINDING CASSETTE, SUB-FAMILY H, MEMBER 1"/>
    <property type="match status" value="1"/>
</dbReference>
<reference evidence="4" key="1">
    <citation type="submission" date="2019-08" db="EMBL/GenBank/DDBJ databases">
        <authorList>
            <person name="Kucharzyk K."/>
            <person name="Murdoch R.W."/>
            <person name="Higgins S."/>
            <person name="Loffler F."/>
        </authorList>
    </citation>
    <scope>NUCLEOTIDE SEQUENCE</scope>
</reference>
<dbReference type="SMART" id="SM00382">
    <property type="entry name" value="AAA"/>
    <property type="match status" value="1"/>
</dbReference>
<evidence type="ECO:0000259" key="3">
    <source>
        <dbReference type="PROSITE" id="PS50893"/>
    </source>
</evidence>
<dbReference type="EMBL" id="VSSQ01000215">
    <property type="protein sequence ID" value="MPL86032.1"/>
    <property type="molecule type" value="Genomic_DNA"/>
</dbReference>
<dbReference type="PANTHER" id="PTHR43038:SF3">
    <property type="entry name" value="ABC TRANSPORTER G FAMILY MEMBER 20 ISOFORM X1"/>
    <property type="match status" value="1"/>
</dbReference>